<dbReference type="EMBL" id="JAHRIN010052212">
    <property type="protein sequence ID" value="MEQ2210001.1"/>
    <property type="molecule type" value="Genomic_DNA"/>
</dbReference>
<comment type="caution">
    <text evidence="1">The sequence shown here is derived from an EMBL/GenBank/DDBJ whole genome shotgun (WGS) entry which is preliminary data.</text>
</comment>
<name>A0ABV0RPB5_9TELE</name>
<accession>A0ABV0RPB5</accession>
<evidence type="ECO:0000313" key="2">
    <source>
        <dbReference type="Proteomes" id="UP001434883"/>
    </source>
</evidence>
<reference evidence="1 2" key="1">
    <citation type="submission" date="2021-06" db="EMBL/GenBank/DDBJ databases">
        <authorList>
            <person name="Palmer J.M."/>
        </authorList>
    </citation>
    <scope>NUCLEOTIDE SEQUENCE [LARGE SCALE GENOMIC DNA]</scope>
    <source>
        <strain evidence="1 2">XC_2019</strain>
        <tissue evidence="1">Muscle</tissue>
    </source>
</reference>
<sequence length="111" mass="12683">MHKQTLSENNNCGSQTLKKATSFNQNATEYLHSCAQVSFVLLCWMTFTSFNKFCVLTIISLFDETVFLSPPSLLSIPDWDKHRNYISIALKFPLAEQSTLSSHTSRMRSQE</sequence>
<gene>
    <name evidence="1" type="ORF">XENOCAPTIV_007114</name>
</gene>
<proteinExistence type="predicted"/>
<evidence type="ECO:0000313" key="1">
    <source>
        <dbReference type="EMBL" id="MEQ2210001.1"/>
    </source>
</evidence>
<dbReference type="Proteomes" id="UP001434883">
    <property type="component" value="Unassembled WGS sequence"/>
</dbReference>
<organism evidence="1 2">
    <name type="scientific">Xenoophorus captivus</name>
    <dbReference type="NCBI Taxonomy" id="1517983"/>
    <lineage>
        <taxon>Eukaryota</taxon>
        <taxon>Metazoa</taxon>
        <taxon>Chordata</taxon>
        <taxon>Craniata</taxon>
        <taxon>Vertebrata</taxon>
        <taxon>Euteleostomi</taxon>
        <taxon>Actinopterygii</taxon>
        <taxon>Neopterygii</taxon>
        <taxon>Teleostei</taxon>
        <taxon>Neoteleostei</taxon>
        <taxon>Acanthomorphata</taxon>
        <taxon>Ovalentaria</taxon>
        <taxon>Atherinomorphae</taxon>
        <taxon>Cyprinodontiformes</taxon>
        <taxon>Goodeidae</taxon>
        <taxon>Xenoophorus</taxon>
    </lineage>
</organism>
<protein>
    <submittedName>
        <fullName evidence="1">Uncharacterized protein</fullName>
    </submittedName>
</protein>
<keyword evidence="2" id="KW-1185">Reference proteome</keyword>